<evidence type="ECO:0000256" key="2">
    <source>
        <dbReference type="SAM" id="Phobius"/>
    </source>
</evidence>
<accession>A0A1Y0ES30</accession>
<protein>
    <submittedName>
        <fullName evidence="3">Uncharacterized protein</fullName>
    </submittedName>
</protein>
<dbReference type="OrthoDB" id="8898639at2"/>
<evidence type="ECO:0000313" key="3">
    <source>
        <dbReference type="EMBL" id="ARU06308.1"/>
    </source>
</evidence>
<feature type="region of interest" description="Disordered" evidence="1">
    <location>
        <begin position="611"/>
        <end position="651"/>
    </location>
</feature>
<dbReference type="Proteomes" id="UP000196138">
    <property type="component" value="Chromosome"/>
</dbReference>
<feature type="transmembrane region" description="Helical" evidence="2">
    <location>
        <begin position="84"/>
        <end position="104"/>
    </location>
</feature>
<dbReference type="AlphaFoldDB" id="A0A1Y0ES30"/>
<feature type="transmembrane region" description="Helical" evidence="2">
    <location>
        <begin position="116"/>
        <end position="135"/>
    </location>
</feature>
<keyword evidence="4" id="KW-1185">Reference proteome</keyword>
<feature type="compositionally biased region" description="Pro residues" evidence="1">
    <location>
        <begin position="637"/>
        <end position="647"/>
    </location>
</feature>
<keyword evidence="2" id="KW-0812">Transmembrane</keyword>
<keyword evidence="2" id="KW-1133">Transmembrane helix</keyword>
<evidence type="ECO:0000256" key="1">
    <source>
        <dbReference type="SAM" id="MobiDB-lite"/>
    </source>
</evidence>
<name>A0A1Y0ES30_9BURK</name>
<feature type="transmembrane region" description="Helical" evidence="2">
    <location>
        <begin position="181"/>
        <end position="203"/>
    </location>
</feature>
<dbReference type="KEGG" id="cser:CCO03_17955"/>
<dbReference type="RefSeq" id="WP_087283328.1">
    <property type="nucleotide sequence ID" value="NZ_CP021455.1"/>
</dbReference>
<organism evidence="3 4">
    <name type="scientific">Comamonas serinivorans</name>
    <dbReference type="NCBI Taxonomy" id="1082851"/>
    <lineage>
        <taxon>Bacteria</taxon>
        <taxon>Pseudomonadati</taxon>
        <taxon>Pseudomonadota</taxon>
        <taxon>Betaproteobacteria</taxon>
        <taxon>Burkholderiales</taxon>
        <taxon>Comamonadaceae</taxon>
        <taxon>Comamonas</taxon>
    </lineage>
</organism>
<proteinExistence type="predicted"/>
<reference evidence="3 4" key="1">
    <citation type="submission" date="2017-05" db="EMBL/GenBank/DDBJ databases">
        <authorList>
            <person name="Song R."/>
            <person name="Chenine A.L."/>
            <person name="Ruprecht R.M."/>
        </authorList>
    </citation>
    <scope>NUCLEOTIDE SEQUENCE [LARGE SCALE GENOMIC DNA]</scope>
    <source>
        <strain evidence="3 4">DSM 26136</strain>
    </source>
</reference>
<feature type="transmembrane region" description="Helical" evidence="2">
    <location>
        <begin position="373"/>
        <end position="394"/>
    </location>
</feature>
<feature type="transmembrane region" description="Helical" evidence="2">
    <location>
        <begin position="12"/>
        <end position="32"/>
    </location>
</feature>
<feature type="transmembrane region" description="Helical" evidence="2">
    <location>
        <begin position="215"/>
        <end position="235"/>
    </location>
</feature>
<evidence type="ECO:0000313" key="4">
    <source>
        <dbReference type="Proteomes" id="UP000196138"/>
    </source>
</evidence>
<gene>
    <name evidence="3" type="ORF">CCO03_17955</name>
</gene>
<feature type="transmembrane region" description="Helical" evidence="2">
    <location>
        <begin position="281"/>
        <end position="303"/>
    </location>
</feature>
<feature type="transmembrane region" description="Helical" evidence="2">
    <location>
        <begin position="147"/>
        <end position="169"/>
    </location>
</feature>
<keyword evidence="2" id="KW-0472">Membrane</keyword>
<dbReference type="EMBL" id="CP021455">
    <property type="protein sequence ID" value="ARU06308.1"/>
    <property type="molecule type" value="Genomic_DNA"/>
</dbReference>
<sequence>MSNAALRWPWRGLQLLPWLMLAASALCWLRFGSDLPFVDDWRAYADGTAGRWLPRVWFTAANNTMAPLGLALDALAQRVLGGNVVAYQFITLLLVQGGLLWGQWRLLCWALPDRRQAVLAFVATVFMLQTGSYWGDQNMAYHQALPLLWLLMALCLGLTSRVAAGWALVAGGLLGLLAGLSYISGAVGTVALALALAAVLWGLRPLHGVAARRAQAVTLGLLVAGVTTTLAQAWAVARLPADALGQAIPRTTPLQADFWLYALGKLGRALGQPLSSWTGDALLVVLVWLGCALVWLALAWQAWRQRGDALALAPAAPGQQGTAAGRVALVALPLVALVMAYLMMVAYGRAGFRDASVQTGLQVYAFGYQRFHFFWLTLALPWAVAAAAVLWRSGQSDGVSGSRRSNLIGVVAILALLMALGLLRSVFDVATIYRSGSVFRAEQWACLQQQWGSGEPIRCPIFDLPDATGAILHAQQIGASFTRQLPLGATTPGRPLLHWSADGAAAGTATAGAAAVDTAAVGAAGAGAMPGRLLDAQPQAIGPWLRTGRDAQWLLDLSADAALTQALARCQVLDVAVSLQASRPGALQVFFAPLAAPATGHGPAPAFTEAASRTAALQPPGAAEPWPPLSEQTLNQPPAPPAPPAPGLPQDLHLAWQSAHGFAPQLRIDLADQPMWVRVAGLRLSCRLPTLAGWRAGALHGETP</sequence>
<feature type="transmembrane region" description="Helical" evidence="2">
    <location>
        <begin position="324"/>
        <end position="347"/>
    </location>
</feature>
<feature type="transmembrane region" description="Helical" evidence="2">
    <location>
        <begin position="406"/>
        <end position="427"/>
    </location>
</feature>